<gene>
    <name evidence="1" type="ORF">GCM10022408_15700</name>
</gene>
<evidence type="ECO:0000313" key="1">
    <source>
        <dbReference type="EMBL" id="GAA4004772.1"/>
    </source>
</evidence>
<sequence>MHRLFSGLLALLVLTTSVGLTVQQRICRSSGRVTASVIFSPPTGTCPTSEAAVHDSGAQLSGACCDLSAHFHKLDTLSPDLAWAKQILSPLVALVPPRFRYRLVAPARLPARSARWHATDSSPPARSGRALLTFVCILVV</sequence>
<dbReference type="EMBL" id="BAABDJ010000009">
    <property type="protein sequence ID" value="GAA4004772.1"/>
    <property type="molecule type" value="Genomic_DNA"/>
</dbReference>
<protein>
    <submittedName>
        <fullName evidence="1">Uncharacterized protein</fullName>
    </submittedName>
</protein>
<accession>A0ABP7S0C2</accession>
<evidence type="ECO:0000313" key="2">
    <source>
        <dbReference type="Proteomes" id="UP001500567"/>
    </source>
</evidence>
<name>A0ABP7S0C2_9BACT</name>
<dbReference type="Proteomes" id="UP001500567">
    <property type="component" value="Unassembled WGS sequence"/>
</dbReference>
<keyword evidence="2" id="KW-1185">Reference proteome</keyword>
<comment type="caution">
    <text evidence="1">The sequence shown here is derived from an EMBL/GenBank/DDBJ whole genome shotgun (WGS) entry which is preliminary data.</text>
</comment>
<organism evidence="1 2">
    <name type="scientific">Hymenobacter fastidiosus</name>
    <dbReference type="NCBI Taxonomy" id="486264"/>
    <lineage>
        <taxon>Bacteria</taxon>
        <taxon>Pseudomonadati</taxon>
        <taxon>Bacteroidota</taxon>
        <taxon>Cytophagia</taxon>
        <taxon>Cytophagales</taxon>
        <taxon>Hymenobacteraceae</taxon>
        <taxon>Hymenobacter</taxon>
    </lineage>
</organism>
<proteinExistence type="predicted"/>
<reference evidence="2" key="1">
    <citation type="journal article" date="2019" name="Int. J. Syst. Evol. Microbiol.">
        <title>The Global Catalogue of Microorganisms (GCM) 10K type strain sequencing project: providing services to taxonomists for standard genome sequencing and annotation.</title>
        <authorList>
            <consortium name="The Broad Institute Genomics Platform"/>
            <consortium name="The Broad Institute Genome Sequencing Center for Infectious Disease"/>
            <person name="Wu L."/>
            <person name="Ma J."/>
        </authorList>
    </citation>
    <scope>NUCLEOTIDE SEQUENCE [LARGE SCALE GENOMIC DNA]</scope>
    <source>
        <strain evidence="2">JCM 17224</strain>
    </source>
</reference>